<evidence type="ECO:0000313" key="16">
    <source>
        <dbReference type="Ensembl" id="ENSORLP00020021137.1"/>
    </source>
</evidence>
<evidence type="ECO:0000256" key="3">
    <source>
        <dbReference type="ARBA" id="ARBA00022536"/>
    </source>
</evidence>
<dbReference type="FunFam" id="2.10.25.10:FF:000043">
    <property type="entry name" value="Integrin beta"/>
    <property type="match status" value="1"/>
</dbReference>
<dbReference type="AlphaFoldDB" id="A0A3P9LKM0"/>
<accession>A0A3P9LKM0</accession>
<organism evidence="16 17">
    <name type="scientific">Oryzias latipes</name>
    <name type="common">Japanese rice fish</name>
    <name type="synonym">Japanese killifish</name>
    <dbReference type="NCBI Taxonomy" id="8090"/>
    <lineage>
        <taxon>Eukaryota</taxon>
        <taxon>Metazoa</taxon>
        <taxon>Chordata</taxon>
        <taxon>Craniata</taxon>
        <taxon>Vertebrata</taxon>
        <taxon>Euteleostomi</taxon>
        <taxon>Actinopterygii</taxon>
        <taxon>Neopterygii</taxon>
        <taxon>Teleostei</taxon>
        <taxon>Neoteleostei</taxon>
        <taxon>Acanthomorphata</taxon>
        <taxon>Ovalentaria</taxon>
        <taxon>Atherinomorphae</taxon>
        <taxon>Beloniformes</taxon>
        <taxon>Adrianichthyidae</taxon>
        <taxon>Oryziinae</taxon>
        <taxon>Oryzias</taxon>
    </lineage>
</organism>
<sequence length="409" mass="45070">SNICSLLLSAERSLGSTRDSKISNITGSTSLSRCEECIQADPQCAWCLDPNFWFNCHTLETLRKGGCPERHIYNPQSSMQVAKNERVKVWNCFFFFFATNCVACYENDLQILIHSSFLACDEFSIQLRPGVPQSFPLNIFMPTDQPTDLTLDISDVPDGVNITLNSNAEFPFKSWHQLILSSQVHVEAAQCGVSTHNRTGPWSVLITPRGSSLSVKLEISLQCKPTKATTDLKKNLLSLGTCSCTENPEENSRFCSNVGALICGRCHCYDSYSGEVCNMQEDPDFSEEALCRSAANAPVCSSRGTCIGGYCECNRRENPKEKYSGKFCECDNFNCPYHNGRICGGHGKCVCGQCQCEVNWLGDDCSCSSEMASCMGENQDICSGKGLCQCGTCECYPPFRGPTCEDIAH</sequence>
<keyword evidence="8" id="KW-0401">Integrin</keyword>
<feature type="domain" description="Integrin beta epidermal growth factor-like" evidence="14">
    <location>
        <begin position="244"/>
        <end position="272"/>
    </location>
</feature>
<evidence type="ECO:0000259" key="12">
    <source>
        <dbReference type="Pfam" id="PF07974"/>
    </source>
</evidence>
<evidence type="ECO:0000259" key="14">
    <source>
        <dbReference type="Pfam" id="PF18372"/>
    </source>
</evidence>
<dbReference type="SUPFAM" id="SSF103575">
    <property type="entry name" value="Plexin repeat"/>
    <property type="match status" value="1"/>
</dbReference>
<evidence type="ECO:0000313" key="17">
    <source>
        <dbReference type="Proteomes" id="UP000265180"/>
    </source>
</evidence>
<dbReference type="Pfam" id="PF07974">
    <property type="entry name" value="EGF_2"/>
    <property type="match status" value="1"/>
</dbReference>
<dbReference type="Gene3D" id="2.60.40.1510">
    <property type="entry name" value="ntegrin, alpha v. Chain A, domain 3"/>
    <property type="match status" value="1"/>
</dbReference>
<keyword evidence="10" id="KW-1015">Disulfide bond</keyword>
<feature type="domain" description="Integrin beta N-terminal" evidence="13">
    <location>
        <begin position="32"/>
        <end position="68"/>
    </location>
</feature>
<evidence type="ECO:0000256" key="2">
    <source>
        <dbReference type="ARBA" id="ARBA00007449"/>
    </source>
</evidence>
<dbReference type="GO" id="GO:0007229">
    <property type="term" value="P:integrin-mediated signaling pathway"/>
    <property type="evidence" value="ECO:0007669"/>
    <property type="project" value="UniProtKB-KW"/>
</dbReference>
<evidence type="ECO:0000256" key="10">
    <source>
        <dbReference type="ARBA" id="ARBA00023157"/>
    </source>
</evidence>
<dbReference type="PROSITE" id="PS00243">
    <property type="entry name" value="I_EGF_1"/>
    <property type="match status" value="1"/>
</dbReference>
<comment type="subcellular location">
    <subcellularLocation>
        <location evidence="1">Membrane</location>
        <topology evidence="1">Single-pass type I membrane protein</topology>
    </subcellularLocation>
</comment>
<dbReference type="InterPro" id="IPR013111">
    <property type="entry name" value="EGF_extracell"/>
</dbReference>
<dbReference type="PANTHER" id="PTHR10082">
    <property type="entry name" value="INTEGRIN BETA SUBUNIT"/>
    <property type="match status" value="1"/>
</dbReference>
<evidence type="ECO:0000256" key="7">
    <source>
        <dbReference type="ARBA" id="ARBA00022989"/>
    </source>
</evidence>
<evidence type="ECO:0000259" key="15">
    <source>
        <dbReference type="Pfam" id="PF23105"/>
    </source>
</evidence>
<dbReference type="InterPro" id="IPR057073">
    <property type="entry name" value="EGF_integrin_2"/>
</dbReference>
<keyword evidence="7" id="KW-1133">Transmembrane helix</keyword>
<reference evidence="16 17" key="2">
    <citation type="submission" date="2017-04" db="EMBL/GenBank/DDBJ databases">
        <title>CpG methylation of centromeres and impact of large insertions on vertebrate speciation.</title>
        <authorList>
            <person name="Ichikawa K."/>
            <person name="Yoshimura J."/>
            <person name="Morishita S."/>
        </authorList>
    </citation>
    <scope>NUCLEOTIDE SEQUENCE</scope>
    <source>
        <strain evidence="16 17">HNI</strain>
    </source>
</reference>
<protein>
    <recommendedName>
        <fullName evidence="18">Integrin beta</fullName>
    </recommendedName>
</protein>
<evidence type="ECO:0000256" key="4">
    <source>
        <dbReference type="ARBA" id="ARBA00022692"/>
    </source>
</evidence>
<evidence type="ECO:0008006" key="18">
    <source>
        <dbReference type="Google" id="ProtNLM"/>
    </source>
</evidence>
<feature type="domain" description="Epidermal growth factor-like" evidence="12">
    <location>
        <begin position="335"/>
        <end position="365"/>
    </location>
</feature>
<dbReference type="InterPro" id="IPR040622">
    <property type="entry name" value="EGF_integrin_1"/>
</dbReference>
<keyword evidence="11" id="KW-0325">Glycoprotein</keyword>
<dbReference type="Pfam" id="PF23105">
    <property type="entry name" value="EGF_integrin"/>
    <property type="match status" value="1"/>
</dbReference>
<comment type="similarity">
    <text evidence="2">Belongs to the integrin beta chain family.</text>
</comment>
<proteinExistence type="inferred from homology"/>
<dbReference type="FunFam" id="2.10.25.10:FF:000155">
    <property type="entry name" value="Integrin beta"/>
    <property type="match status" value="1"/>
</dbReference>
<evidence type="ECO:0000259" key="13">
    <source>
        <dbReference type="Pfam" id="PF17205"/>
    </source>
</evidence>
<dbReference type="SUPFAM" id="SSF57196">
    <property type="entry name" value="EGF/Laminin"/>
    <property type="match status" value="2"/>
</dbReference>
<dbReference type="Ensembl" id="ENSORLT00020015346.1">
    <property type="protein sequence ID" value="ENSORLP00020021137.1"/>
    <property type="gene ID" value="ENSORLG00020022628.1"/>
</dbReference>
<keyword evidence="3" id="KW-0245">EGF-like domain</keyword>
<keyword evidence="5" id="KW-0732">Signal</keyword>
<evidence type="ECO:0000256" key="1">
    <source>
        <dbReference type="ARBA" id="ARBA00004479"/>
    </source>
</evidence>
<keyword evidence="6" id="KW-0677">Repeat</keyword>
<dbReference type="Gene3D" id="2.10.25.10">
    <property type="entry name" value="Laminin"/>
    <property type="match status" value="3"/>
</dbReference>
<evidence type="ECO:0000256" key="9">
    <source>
        <dbReference type="ARBA" id="ARBA00023136"/>
    </source>
</evidence>
<evidence type="ECO:0000256" key="5">
    <source>
        <dbReference type="ARBA" id="ARBA00022729"/>
    </source>
</evidence>
<keyword evidence="9" id="KW-0472">Membrane</keyword>
<name>A0A3P9LKM0_ORYLA</name>
<dbReference type="PANTHER" id="PTHR10082:SF60">
    <property type="entry name" value="INTEGRIN BETA-PS"/>
    <property type="match status" value="1"/>
</dbReference>
<reference key="1">
    <citation type="journal article" date="2007" name="Nature">
        <title>The medaka draft genome and insights into vertebrate genome evolution.</title>
        <authorList>
            <person name="Kasahara M."/>
            <person name="Naruse K."/>
            <person name="Sasaki S."/>
            <person name="Nakatani Y."/>
            <person name="Qu W."/>
            <person name="Ahsan B."/>
            <person name="Yamada T."/>
            <person name="Nagayasu Y."/>
            <person name="Doi K."/>
            <person name="Kasai Y."/>
            <person name="Jindo T."/>
            <person name="Kobayashi D."/>
            <person name="Shimada A."/>
            <person name="Toyoda A."/>
            <person name="Kuroki Y."/>
            <person name="Fujiyama A."/>
            <person name="Sasaki T."/>
            <person name="Shimizu A."/>
            <person name="Asakawa S."/>
            <person name="Shimizu N."/>
            <person name="Hashimoto S."/>
            <person name="Yang J."/>
            <person name="Lee Y."/>
            <person name="Matsushima K."/>
            <person name="Sugano S."/>
            <person name="Sakaizumi M."/>
            <person name="Narita T."/>
            <person name="Ohishi K."/>
            <person name="Haga S."/>
            <person name="Ohta F."/>
            <person name="Nomoto H."/>
            <person name="Nogata K."/>
            <person name="Morishita T."/>
            <person name="Endo T."/>
            <person name="Shin-I T."/>
            <person name="Takeda H."/>
            <person name="Morishita S."/>
            <person name="Kohara Y."/>
        </authorList>
    </citation>
    <scope>NUCLEOTIDE SEQUENCE [LARGE SCALE GENOMIC DNA]</scope>
    <source>
        <strain>Hd-rR</strain>
    </source>
</reference>
<feature type="domain" description="Integrin beta epidermal growth factor-like" evidence="15">
    <location>
        <begin position="287"/>
        <end position="329"/>
    </location>
</feature>
<evidence type="ECO:0000256" key="11">
    <source>
        <dbReference type="ARBA" id="ARBA00023180"/>
    </source>
</evidence>
<dbReference type="InterPro" id="IPR015812">
    <property type="entry name" value="Integrin_bsu"/>
</dbReference>
<dbReference type="Proteomes" id="UP000265180">
    <property type="component" value="Chromosome 16"/>
</dbReference>
<dbReference type="InterPro" id="IPR057243">
    <property type="entry name" value="Integrin_I-EGF_CS"/>
</dbReference>
<evidence type="ECO:0000256" key="8">
    <source>
        <dbReference type="ARBA" id="ARBA00023037"/>
    </source>
</evidence>
<dbReference type="Gene3D" id="3.30.1680.10">
    <property type="entry name" value="ligand-binding face of the semaphorins, domain 2"/>
    <property type="match status" value="1"/>
</dbReference>
<dbReference type="GO" id="GO:0016020">
    <property type="term" value="C:membrane"/>
    <property type="evidence" value="ECO:0007669"/>
    <property type="project" value="UniProtKB-SubCell"/>
</dbReference>
<evidence type="ECO:0000256" key="6">
    <source>
        <dbReference type="ARBA" id="ARBA00022737"/>
    </source>
</evidence>
<dbReference type="PRINTS" id="PR01186">
    <property type="entry name" value="INTEGRINB"/>
</dbReference>
<reference evidence="16" key="4">
    <citation type="submission" date="2025-09" db="UniProtKB">
        <authorList>
            <consortium name="Ensembl"/>
        </authorList>
    </citation>
    <scope>IDENTIFICATION</scope>
    <source>
        <strain evidence="16">HNI</strain>
    </source>
</reference>
<dbReference type="PROSITE" id="PS52047">
    <property type="entry name" value="I_EGF_2"/>
    <property type="match status" value="1"/>
</dbReference>
<dbReference type="Pfam" id="PF18372">
    <property type="entry name" value="I-EGF_1"/>
    <property type="match status" value="1"/>
</dbReference>
<dbReference type="Pfam" id="PF17205">
    <property type="entry name" value="PSI_integrin"/>
    <property type="match status" value="1"/>
</dbReference>
<keyword evidence="4" id="KW-0812">Transmembrane</keyword>
<dbReference type="InterPro" id="IPR033760">
    <property type="entry name" value="Integrin_beta_N"/>
</dbReference>
<reference evidence="16" key="3">
    <citation type="submission" date="2025-08" db="UniProtKB">
        <authorList>
            <consortium name="Ensembl"/>
        </authorList>
    </citation>
    <scope>IDENTIFICATION</scope>
    <source>
        <strain evidence="16">HNI</strain>
    </source>
</reference>